<dbReference type="SUPFAM" id="SSF54523">
    <property type="entry name" value="Pili subunits"/>
    <property type="match status" value="1"/>
</dbReference>
<dbReference type="InterPro" id="IPR045584">
    <property type="entry name" value="Pilin-like"/>
</dbReference>
<dbReference type="InterPro" id="IPR012902">
    <property type="entry name" value="N_methyl_site"/>
</dbReference>
<proteinExistence type="predicted"/>
<dbReference type="HOGENOM" id="CLU_041661_0_0_0"/>
<dbReference type="RefSeq" id="WP_013630060.1">
    <property type="nucleotide sequence ID" value="NC_015174.1"/>
</dbReference>
<feature type="domain" description="DUF1559" evidence="2">
    <location>
        <begin position="38"/>
        <end position="330"/>
    </location>
</feature>
<dbReference type="InterPro" id="IPR011453">
    <property type="entry name" value="DUF1559"/>
</dbReference>
<dbReference type="KEGG" id="pbs:Plabr_3751"/>
<evidence type="ECO:0000256" key="1">
    <source>
        <dbReference type="SAM" id="MobiDB-lite"/>
    </source>
</evidence>
<dbReference type="PANTHER" id="PTHR30093">
    <property type="entry name" value="GENERAL SECRETION PATHWAY PROTEIN G"/>
    <property type="match status" value="1"/>
</dbReference>
<protein>
    <recommendedName>
        <fullName evidence="2">DUF1559 domain-containing protein</fullName>
    </recommendedName>
</protein>
<dbReference type="Pfam" id="PF07963">
    <property type="entry name" value="N_methyl"/>
    <property type="match status" value="1"/>
</dbReference>
<dbReference type="NCBIfam" id="TIGR04294">
    <property type="entry name" value="pre_pil_HX9DG"/>
    <property type="match status" value="1"/>
</dbReference>
<sequence>MRPLSFLGTRRRAFTLIELLVVIAIIAILVALLLPAVQQAREAARRSSCKNNLKQIGLALHNYHDTFRVFPPGYIGDYGYYSISGTTASTHPKGAENNFGQWNWTAMIAPMMEQSAAYDVLDVSGRHAGEALRGGANRWGSTNVVFQTPVPGFRCPSDAGPDTDSGMRRPFSDANQRRRVAIMNYIAVNRGANSNVVRARKNQSNGMFYVDSKVRVRDVTDGLSNTLMVGERVWDRNIMDPSTGQTRTANNRAGTLWVTRSSTTANNHCNACGYTDSLGVTFDGVNSNNLFNSSGTFQNNRGRSSFSSLHSGGSQFVLGDGSVRFISENLATSTLNRLGNKSDGNVIGEF</sequence>
<dbReference type="STRING" id="756272.Plabr_3751"/>
<dbReference type="Pfam" id="PF07596">
    <property type="entry name" value="SBP_bac_10"/>
    <property type="match status" value="1"/>
</dbReference>
<dbReference type="NCBIfam" id="TIGR02532">
    <property type="entry name" value="IV_pilin_GFxxxE"/>
    <property type="match status" value="1"/>
</dbReference>
<dbReference type="EMBL" id="CP002546">
    <property type="protein sequence ID" value="ADY61341.1"/>
    <property type="molecule type" value="Genomic_DNA"/>
</dbReference>
<accession>F0SS03</accession>
<dbReference type="eggNOG" id="COG2165">
    <property type="taxonomic scope" value="Bacteria"/>
</dbReference>
<name>F0SS03_RUBBR</name>
<dbReference type="AlphaFoldDB" id="F0SS03"/>
<evidence type="ECO:0000259" key="2">
    <source>
        <dbReference type="Pfam" id="PF07596"/>
    </source>
</evidence>
<reference evidence="4" key="1">
    <citation type="submission" date="2011-02" db="EMBL/GenBank/DDBJ databases">
        <title>The complete genome of Planctomyces brasiliensis DSM 5305.</title>
        <authorList>
            <person name="Lucas S."/>
            <person name="Copeland A."/>
            <person name="Lapidus A."/>
            <person name="Bruce D."/>
            <person name="Goodwin L."/>
            <person name="Pitluck S."/>
            <person name="Kyrpides N."/>
            <person name="Mavromatis K."/>
            <person name="Pagani I."/>
            <person name="Ivanova N."/>
            <person name="Ovchinnikova G."/>
            <person name="Lu M."/>
            <person name="Detter J.C."/>
            <person name="Han C."/>
            <person name="Land M."/>
            <person name="Hauser L."/>
            <person name="Markowitz V."/>
            <person name="Cheng J.-F."/>
            <person name="Hugenholtz P."/>
            <person name="Woyke T."/>
            <person name="Wu D."/>
            <person name="Tindall B."/>
            <person name="Pomrenke H.G."/>
            <person name="Brambilla E."/>
            <person name="Klenk H.-P."/>
            <person name="Eisen J.A."/>
        </authorList>
    </citation>
    <scope>NUCLEOTIDE SEQUENCE [LARGE SCALE GENOMIC DNA]</scope>
    <source>
        <strain evidence="4">ATCC 49424 / DSM 5305 / JCM 21570 / NBRC 103401 / IFAM 1448</strain>
    </source>
</reference>
<gene>
    <name evidence="3" type="ordered locus">Plabr_3751</name>
</gene>
<evidence type="ECO:0000313" key="3">
    <source>
        <dbReference type="EMBL" id="ADY61341.1"/>
    </source>
</evidence>
<dbReference type="InterPro" id="IPR027558">
    <property type="entry name" value="Pre_pil_HX9DG_C"/>
</dbReference>
<dbReference type="Gene3D" id="3.30.700.10">
    <property type="entry name" value="Glycoprotein, Type 4 Pilin"/>
    <property type="match status" value="1"/>
</dbReference>
<keyword evidence="4" id="KW-1185">Reference proteome</keyword>
<organism evidence="3 4">
    <name type="scientific">Rubinisphaera brasiliensis (strain ATCC 49424 / DSM 5305 / JCM 21570 / IAM 15109 / NBRC 103401 / IFAM 1448)</name>
    <name type="common">Planctomyces brasiliensis</name>
    <dbReference type="NCBI Taxonomy" id="756272"/>
    <lineage>
        <taxon>Bacteria</taxon>
        <taxon>Pseudomonadati</taxon>
        <taxon>Planctomycetota</taxon>
        <taxon>Planctomycetia</taxon>
        <taxon>Planctomycetales</taxon>
        <taxon>Planctomycetaceae</taxon>
        <taxon>Rubinisphaera</taxon>
    </lineage>
</organism>
<dbReference type="Proteomes" id="UP000006860">
    <property type="component" value="Chromosome"/>
</dbReference>
<feature type="region of interest" description="Disordered" evidence="1">
    <location>
        <begin position="152"/>
        <end position="171"/>
    </location>
</feature>
<dbReference type="OrthoDB" id="210622at2"/>
<dbReference type="PANTHER" id="PTHR30093:SF2">
    <property type="entry name" value="TYPE II SECRETION SYSTEM PROTEIN H"/>
    <property type="match status" value="1"/>
</dbReference>
<evidence type="ECO:0000313" key="4">
    <source>
        <dbReference type="Proteomes" id="UP000006860"/>
    </source>
</evidence>